<dbReference type="AlphaFoldDB" id="A0A7J8MA72"/>
<protein>
    <submittedName>
        <fullName evidence="1">Uncharacterized protein</fullName>
    </submittedName>
</protein>
<feature type="non-terminal residue" evidence="1">
    <location>
        <position position="17"/>
    </location>
</feature>
<accession>A0A7J8MA72</accession>
<dbReference type="Proteomes" id="UP000593572">
    <property type="component" value="Unassembled WGS sequence"/>
</dbReference>
<keyword evidence="2" id="KW-1185">Reference proteome</keyword>
<reference evidence="1 2" key="1">
    <citation type="journal article" date="2019" name="Genome Biol. Evol.">
        <title>Insights into the evolution of the New World diploid cottons (Gossypium, subgenus Houzingenia) based on genome sequencing.</title>
        <authorList>
            <person name="Grover C.E."/>
            <person name="Arick M.A. 2nd"/>
            <person name="Thrash A."/>
            <person name="Conover J.L."/>
            <person name="Sanders W.S."/>
            <person name="Peterson D.G."/>
            <person name="Frelichowski J.E."/>
            <person name="Scheffler J.A."/>
            <person name="Scheffler B.E."/>
            <person name="Wendel J.F."/>
        </authorList>
    </citation>
    <scope>NUCLEOTIDE SEQUENCE [LARGE SCALE GENOMIC DNA]</scope>
    <source>
        <strain evidence="1">157</strain>
        <tissue evidence="1">Leaf</tissue>
    </source>
</reference>
<proteinExistence type="predicted"/>
<dbReference type="EMBL" id="JABEZX010000007">
    <property type="protein sequence ID" value="MBA0561618.1"/>
    <property type="molecule type" value="Genomic_DNA"/>
</dbReference>
<gene>
    <name evidence="1" type="ORF">Golob_018428</name>
</gene>
<evidence type="ECO:0000313" key="1">
    <source>
        <dbReference type="EMBL" id="MBA0561618.1"/>
    </source>
</evidence>
<sequence length="17" mass="1830">MQGCSNAGPYAKPQSYK</sequence>
<comment type="caution">
    <text evidence="1">The sequence shown here is derived from an EMBL/GenBank/DDBJ whole genome shotgun (WGS) entry which is preliminary data.</text>
</comment>
<evidence type="ECO:0000313" key="2">
    <source>
        <dbReference type="Proteomes" id="UP000593572"/>
    </source>
</evidence>
<name>A0A7J8MA72_9ROSI</name>
<organism evidence="1 2">
    <name type="scientific">Gossypium lobatum</name>
    <dbReference type="NCBI Taxonomy" id="34289"/>
    <lineage>
        <taxon>Eukaryota</taxon>
        <taxon>Viridiplantae</taxon>
        <taxon>Streptophyta</taxon>
        <taxon>Embryophyta</taxon>
        <taxon>Tracheophyta</taxon>
        <taxon>Spermatophyta</taxon>
        <taxon>Magnoliopsida</taxon>
        <taxon>eudicotyledons</taxon>
        <taxon>Gunneridae</taxon>
        <taxon>Pentapetalae</taxon>
        <taxon>rosids</taxon>
        <taxon>malvids</taxon>
        <taxon>Malvales</taxon>
        <taxon>Malvaceae</taxon>
        <taxon>Malvoideae</taxon>
        <taxon>Gossypium</taxon>
    </lineage>
</organism>